<feature type="chain" id="PRO_5046812667" evidence="3">
    <location>
        <begin position="24"/>
        <end position="154"/>
    </location>
</feature>
<feature type="signal peptide" evidence="3">
    <location>
        <begin position="1"/>
        <end position="23"/>
    </location>
</feature>
<evidence type="ECO:0000313" key="5">
    <source>
        <dbReference type="Proteomes" id="UP001396334"/>
    </source>
</evidence>
<dbReference type="PANTHER" id="PTHR36595">
    <property type="entry name" value="TRANSMEMBRANE PROTEIN"/>
    <property type="match status" value="1"/>
</dbReference>
<organism evidence="4 5">
    <name type="scientific">Hibiscus sabdariffa</name>
    <name type="common">roselle</name>
    <dbReference type="NCBI Taxonomy" id="183260"/>
    <lineage>
        <taxon>Eukaryota</taxon>
        <taxon>Viridiplantae</taxon>
        <taxon>Streptophyta</taxon>
        <taxon>Embryophyta</taxon>
        <taxon>Tracheophyta</taxon>
        <taxon>Spermatophyta</taxon>
        <taxon>Magnoliopsida</taxon>
        <taxon>eudicotyledons</taxon>
        <taxon>Gunneridae</taxon>
        <taxon>Pentapetalae</taxon>
        <taxon>rosids</taxon>
        <taxon>malvids</taxon>
        <taxon>Malvales</taxon>
        <taxon>Malvaceae</taxon>
        <taxon>Malvoideae</taxon>
        <taxon>Hibiscus</taxon>
    </lineage>
</organism>
<feature type="transmembrane region" description="Helical" evidence="2">
    <location>
        <begin position="32"/>
        <end position="49"/>
    </location>
</feature>
<keyword evidence="3" id="KW-0732">Signal</keyword>
<keyword evidence="5" id="KW-1185">Reference proteome</keyword>
<sequence length="154" mass="17557">MKHFCSTLNLCLVMLLFLKSLSTCNLEFSFNPLSSFLLFNALIVYVIVVSHKQSIDGFDGVCSASQVGVSFDHSEECSDISEHYYEDNTILSDGYYEDDDHDDDDGDGDDSWYGAEEEYVDDLQQRSEDFIAKVNNGWKEEWLSEKECEGPWLG</sequence>
<dbReference type="EMBL" id="JBBPBN010000001">
    <property type="protein sequence ID" value="KAK9046024.1"/>
    <property type="molecule type" value="Genomic_DNA"/>
</dbReference>
<name>A0ABR2U9B5_9ROSI</name>
<dbReference type="Proteomes" id="UP001396334">
    <property type="component" value="Unassembled WGS sequence"/>
</dbReference>
<protein>
    <submittedName>
        <fullName evidence="4">Uncharacterized protein</fullName>
    </submittedName>
</protein>
<feature type="region of interest" description="Disordered" evidence="1">
    <location>
        <begin position="92"/>
        <end position="114"/>
    </location>
</feature>
<keyword evidence="2" id="KW-1133">Transmembrane helix</keyword>
<evidence type="ECO:0000256" key="1">
    <source>
        <dbReference type="SAM" id="MobiDB-lite"/>
    </source>
</evidence>
<gene>
    <name evidence="4" type="ORF">V6N11_051926</name>
</gene>
<proteinExistence type="predicted"/>
<accession>A0ABR2U9B5</accession>
<feature type="compositionally biased region" description="Acidic residues" evidence="1">
    <location>
        <begin position="95"/>
        <end position="114"/>
    </location>
</feature>
<keyword evidence="2" id="KW-0812">Transmembrane</keyword>
<dbReference type="PANTHER" id="PTHR36595:SF3">
    <property type="entry name" value="TRANSMEMBRANE PROTEIN"/>
    <property type="match status" value="1"/>
</dbReference>
<reference evidence="4 5" key="1">
    <citation type="journal article" date="2024" name="G3 (Bethesda)">
        <title>Genome assembly of Hibiscus sabdariffa L. provides insights into metabolisms of medicinal natural products.</title>
        <authorList>
            <person name="Kim T."/>
        </authorList>
    </citation>
    <scope>NUCLEOTIDE SEQUENCE [LARGE SCALE GENOMIC DNA]</scope>
    <source>
        <strain evidence="4">TK-2024</strain>
        <tissue evidence="4">Old leaves</tissue>
    </source>
</reference>
<keyword evidence="2" id="KW-0472">Membrane</keyword>
<evidence type="ECO:0000313" key="4">
    <source>
        <dbReference type="EMBL" id="KAK9046024.1"/>
    </source>
</evidence>
<comment type="caution">
    <text evidence="4">The sequence shown here is derived from an EMBL/GenBank/DDBJ whole genome shotgun (WGS) entry which is preliminary data.</text>
</comment>
<evidence type="ECO:0000256" key="2">
    <source>
        <dbReference type="SAM" id="Phobius"/>
    </source>
</evidence>
<evidence type="ECO:0000256" key="3">
    <source>
        <dbReference type="SAM" id="SignalP"/>
    </source>
</evidence>